<dbReference type="OrthoDB" id="9802121at2"/>
<name>A0A1I1GH31_9FLAO</name>
<keyword evidence="5 6" id="KW-0472">Membrane</keyword>
<evidence type="ECO:0000313" key="7">
    <source>
        <dbReference type="EMBL" id="SFC11079.1"/>
    </source>
</evidence>
<dbReference type="RefSeq" id="WP_092541207.1">
    <property type="nucleotide sequence ID" value="NZ_FOKV01000002.1"/>
</dbReference>
<keyword evidence="3 6" id="KW-0812">Transmembrane</keyword>
<keyword evidence="4 6" id="KW-1133">Transmembrane helix</keyword>
<evidence type="ECO:0000256" key="3">
    <source>
        <dbReference type="ARBA" id="ARBA00022692"/>
    </source>
</evidence>
<evidence type="ECO:0000256" key="6">
    <source>
        <dbReference type="SAM" id="Phobius"/>
    </source>
</evidence>
<dbReference type="PANTHER" id="PTHR43461">
    <property type="entry name" value="TRANSMEMBRANE PROTEIN 256"/>
    <property type="match status" value="1"/>
</dbReference>
<reference evidence="8" key="1">
    <citation type="submission" date="2016-10" db="EMBL/GenBank/DDBJ databases">
        <authorList>
            <person name="Varghese N."/>
            <person name="Submissions S."/>
        </authorList>
    </citation>
    <scope>NUCLEOTIDE SEQUENCE [LARGE SCALE GENOMIC DNA]</scope>
    <source>
        <strain evidence="8">DSM 24499</strain>
    </source>
</reference>
<feature type="transmembrane region" description="Helical" evidence="6">
    <location>
        <begin position="101"/>
        <end position="124"/>
    </location>
</feature>
<evidence type="ECO:0000256" key="4">
    <source>
        <dbReference type="ARBA" id="ARBA00022989"/>
    </source>
</evidence>
<accession>A0A1I1GH31</accession>
<dbReference type="AlphaFoldDB" id="A0A1I1GH31"/>
<dbReference type="Pfam" id="PF04241">
    <property type="entry name" value="DUF423"/>
    <property type="match status" value="1"/>
</dbReference>
<feature type="transmembrane region" description="Helical" evidence="6">
    <location>
        <begin position="69"/>
        <end position="89"/>
    </location>
</feature>
<dbReference type="EMBL" id="FOKV01000002">
    <property type="protein sequence ID" value="SFC11079.1"/>
    <property type="molecule type" value="Genomic_DNA"/>
</dbReference>
<comment type="similarity">
    <text evidence="2">Belongs to the UPF0382 family.</text>
</comment>
<dbReference type="GO" id="GO:0005886">
    <property type="term" value="C:plasma membrane"/>
    <property type="evidence" value="ECO:0007669"/>
    <property type="project" value="TreeGrafter"/>
</dbReference>
<protein>
    <submittedName>
        <fullName evidence="7">Uncharacterized membrane protein YgdD, TMEM256/DUF423 family</fullName>
    </submittedName>
</protein>
<evidence type="ECO:0000256" key="2">
    <source>
        <dbReference type="ARBA" id="ARBA00009694"/>
    </source>
</evidence>
<organism evidence="7 8">
    <name type="scientific">Zunongwangia mangrovi</name>
    <dbReference type="NCBI Taxonomy" id="1334022"/>
    <lineage>
        <taxon>Bacteria</taxon>
        <taxon>Pseudomonadati</taxon>
        <taxon>Bacteroidota</taxon>
        <taxon>Flavobacteriia</taxon>
        <taxon>Flavobacteriales</taxon>
        <taxon>Flavobacteriaceae</taxon>
        <taxon>Zunongwangia</taxon>
    </lineage>
</organism>
<sequence length="134" mass="14690">MKEIFLIIGGVYGTLAVIFGAFGAHALKKRLSEDQLSSFETGVRYQMYHALILIITAIAFPFREVSQQVTGWCFVVGVLLFSFSIYGLVLSDAAGKKMRFLGPVTPLGGLILIIGWILFTINIAEIATYLNPAQ</sequence>
<dbReference type="Proteomes" id="UP000199438">
    <property type="component" value="Unassembled WGS sequence"/>
</dbReference>
<comment type="subcellular location">
    <subcellularLocation>
        <location evidence="1">Membrane</location>
        <topology evidence="1">Multi-pass membrane protein</topology>
    </subcellularLocation>
</comment>
<feature type="transmembrane region" description="Helical" evidence="6">
    <location>
        <begin position="6"/>
        <end position="27"/>
    </location>
</feature>
<gene>
    <name evidence="7" type="ORF">SAMN04487907_102280</name>
</gene>
<dbReference type="PANTHER" id="PTHR43461:SF1">
    <property type="entry name" value="TRANSMEMBRANE PROTEIN 256"/>
    <property type="match status" value="1"/>
</dbReference>
<proteinExistence type="inferred from homology"/>
<dbReference type="InterPro" id="IPR006696">
    <property type="entry name" value="DUF423"/>
</dbReference>
<evidence type="ECO:0000313" key="8">
    <source>
        <dbReference type="Proteomes" id="UP000199438"/>
    </source>
</evidence>
<feature type="transmembrane region" description="Helical" evidence="6">
    <location>
        <begin position="47"/>
        <end position="63"/>
    </location>
</feature>
<keyword evidence="8" id="KW-1185">Reference proteome</keyword>
<evidence type="ECO:0000256" key="5">
    <source>
        <dbReference type="ARBA" id="ARBA00023136"/>
    </source>
</evidence>
<evidence type="ECO:0000256" key="1">
    <source>
        <dbReference type="ARBA" id="ARBA00004141"/>
    </source>
</evidence>